<dbReference type="GO" id="GO:0006508">
    <property type="term" value="P:proteolysis"/>
    <property type="evidence" value="ECO:0007669"/>
    <property type="project" value="InterPro"/>
</dbReference>
<evidence type="ECO:0000256" key="1">
    <source>
        <dbReference type="SAM" id="MobiDB-lite"/>
    </source>
</evidence>
<reference evidence="2 3" key="1">
    <citation type="submission" date="2019-03" db="EMBL/GenBank/DDBJ databases">
        <title>Genomic Encyclopedia of Type Strains, Phase IV (KMG-IV): sequencing the most valuable type-strain genomes for metagenomic binning, comparative biology and taxonomic classification.</title>
        <authorList>
            <person name="Goeker M."/>
        </authorList>
    </citation>
    <scope>NUCLEOTIDE SEQUENCE [LARGE SCALE GENOMIC DNA]</scope>
    <source>
        <strain evidence="2 3">DSM 104836</strain>
    </source>
</reference>
<proteinExistence type="predicted"/>
<dbReference type="Gene3D" id="3.40.50.200">
    <property type="entry name" value="Peptidase S8/S53 domain"/>
    <property type="match status" value="1"/>
</dbReference>
<name>A0A4R3J4B2_9RHOB</name>
<protein>
    <recommendedName>
        <fullName evidence="4">Subtilase family protein</fullName>
    </recommendedName>
</protein>
<dbReference type="OrthoDB" id="8010691at2"/>
<accession>A0A4R3J4B2</accession>
<feature type="compositionally biased region" description="Low complexity" evidence="1">
    <location>
        <begin position="663"/>
        <end position="675"/>
    </location>
</feature>
<evidence type="ECO:0000313" key="2">
    <source>
        <dbReference type="EMBL" id="TCS60052.1"/>
    </source>
</evidence>
<organism evidence="2 3">
    <name type="scientific">Primorskyibacter sedentarius</name>
    <dbReference type="NCBI Taxonomy" id="745311"/>
    <lineage>
        <taxon>Bacteria</taxon>
        <taxon>Pseudomonadati</taxon>
        <taxon>Pseudomonadota</taxon>
        <taxon>Alphaproteobacteria</taxon>
        <taxon>Rhodobacterales</taxon>
        <taxon>Roseobacteraceae</taxon>
        <taxon>Primorskyibacter</taxon>
    </lineage>
</organism>
<dbReference type="AlphaFoldDB" id="A0A4R3J4B2"/>
<gene>
    <name evidence="2" type="ORF">EDD52_11662</name>
</gene>
<dbReference type="RefSeq" id="WP_132247513.1">
    <property type="nucleotide sequence ID" value="NZ_SLZU01000016.1"/>
</dbReference>
<dbReference type="SUPFAM" id="SSF52743">
    <property type="entry name" value="Subtilisin-like"/>
    <property type="match status" value="1"/>
</dbReference>
<dbReference type="InterPro" id="IPR036852">
    <property type="entry name" value="Peptidase_S8/S53_dom_sf"/>
</dbReference>
<dbReference type="GO" id="GO:0004252">
    <property type="term" value="F:serine-type endopeptidase activity"/>
    <property type="evidence" value="ECO:0007669"/>
    <property type="project" value="InterPro"/>
</dbReference>
<evidence type="ECO:0000313" key="3">
    <source>
        <dbReference type="Proteomes" id="UP000295696"/>
    </source>
</evidence>
<evidence type="ECO:0008006" key="4">
    <source>
        <dbReference type="Google" id="ProtNLM"/>
    </source>
</evidence>
<feature type="region of interest" description="Disordered" evidence="1">
    <location>
        <begin position="622"/>
        <end position="675"/>
    </location>
</feature>
<keyword evidence="3" id="KW-1185">Reference proteome</keyword>
<sequence length="675" mass="72902">MTRHAEWTHIESLPPGGRISPYIHWTSAWSHMGDALAAQDLLQTDCPWLARAIRKSLGDAAEPWARLLHNVLPHHALPSTEKTEGAAQEETPGVVHRIPVATDTVILGIIDDATAFAHERFRLPDGQSRVDYLWLQSAPHDPGKRATPFGKEFDRHGVEELIDRSRRGRSGEIVDEEGLYRAAGALDMGRGTPQSLARAASHGTAVADLAGGFSAAHVPADAAPQPSRNLMEIAPDAFDLAIVSLPERLVMDTSGTFAEIFIILGILRLVDHAEQRSQREGRDYPLVINISLGLTAGPRDGSSLLDRFIAAIEAERPRDRVPIRFVLPAGNFRQAQVHAVLEAPLDEAAPPLFWQILPDDRTPSFLEIWSSPLRERPQHVPFDVAIQPSGHAIAAALETVPLDGVFDLFTDEGRQIARCYTQWVPQRSDRPASAGRVRVTLALPPTVPGQPGRPCATPGAWRLLITSEMADVSDAGWPLDLVVQRDDMIPGYRGGGRQSFLRDARYTRVDDRGVTVTRDAPGPDGSYSHVRRAGTINAFASAPEVVVVGGCYADTLEPVDYSGEGGLEGLGLRAVDASAPSSMRRMRAFISAAGSRSGSRVGVGGTSIAAPVMSRELAKAMRPMNERPKLSGVPLLRRSPDDTIPPPVLPVGESTPERYWEKSTSGSSALASGAS</sequence>
<dbReference type="EMBL" id="SLZU01000016">
    <property type="protein sequence ID" value="TCS60052.1"/>
    <property type="molecule type" value="Genomic_DNA"/>
</dbReference>
<comment type="caution">
    <text evidence="2">The sequence shown here is derived from an EMBL/GenBank/DDBJ whole genome shotgun (WGS) entry which is preliminary data.</text>
</comment>
<dbReference type="Proteomes" id="UP000295696">
    <property type="component" value="Unassembled WGS sequence"/>
</dbReference>